<dbReference type="AlphaFoldDB" id="A0A0R1W2Y0"/>
<dbReference type="InterPro" id="IPR029056">
    <property type="entry name" value="Ribokinase-like"/>
</dbReference>
<dbReference type="HAMAP" id="MF_01987">
    <property type="entry name" value="Ribokinase"/>
    <property type="match status" value="1"/>
</dbReference>
<dbReference type="InterPro" id="IPR002173">
    <property type="entry name" value="Carboh/pur_kinase_PfkB_CS"/>
</dbReference>
<comment type="similarity">
    <text evidence="1">Belongs to the carbohydrate kinase pfkB family.</text>
</comment>
<dbReference type="EMBL" id="AZFX01000019">
    <property type="protein sequence ID" value="KRM12026.1"/>
    <property type="molecule type" value="Genomic_DNA"/>
</dbReference>
<feature type="binding site" evidence="12">
    <location>
        <position position="301"/>
    </location>
    <ligand>
        <name>K(+)</name>
        <dbReference type="ChEBI" id="CHEBI:29103"/>
    </ligand>
</feature>
<comment type="catalytic activity">
    <reaction evidence="12">
        <text>D-ribose + ATP = D-ribose 5-phosphate + ADP + H(+)</text>
        <dbReference type="Rhea" id="RHEA:13697"/>
        <dbReference type="ChEBI" id="CHEBI:15378"/>
        <dbReference type="ChEBI" id="CHEBI:30616"/>
        <dbReference type="ChEBI" id="CHEBI:47013"/>
        <dbReference type="ChEBI" id="CHEBI:78346"/>
        <dbReference type="ChEBI" id="CHEBI:456216"/>
        <dbReference type="EC" id="2.7.1.15"/>
    </reaction>
</comment>
<evidence type="ECO:0000256" key="2">
    <source>
        <dbReference type="ARBA" id="ARBA00012035"/>
    </source>
</evidence>
<evidence type="ECO:0000256" key="5">
    <source>
        <dbReference type="ARBA" id="ARBA00022723"/>
    </source>
</evidence>
<feature type="binding site" evidence="12">
    <location>
        <position position="290"/>
    </location>
    <ligand>
        <name>ATP</name>
        <dbReference type="ChEBI" id="CHEBI:30616"/>
    </ligand>
</feature>
<keyword evidence="7 12" id="KW-0418">Kinase</keyword>
<feature type="binding site" evidence="12">
    <location>
        <begin position="264"/>
        <end position="265"/>
    </location>
    <ligand>
        <name>ATP</name>
        <dbReference type="ChEBI" id="CHEBI:30616"/>
    </ligand>
</feature>
<keyword evidence="10 12" id="KW-0630">Potassium</keyword>
<evidence type="ECO:0000256" key="4">
    <source>
        <dbReference type="ARBA" id="ARBA00022679"/>
    </source>
</evidence>
<sequence>MNDSRHQNEVTLMNKVTIVGSINLDTTLYLQRVPEPGETIRIQKLITSGGGKGANQAIAAQRLGAKVAFIGAVGTDDVGQQMLNLLRAAAINVDGIAQLADHTTGQAFITVDEQGENRIMINAGANTAFTPEQVRQSQPLITTSDFLIAQFETELKSTLEAFSLAKKAGVKTILNPAPAIASIPPELLALTDIIVPNETEAEILTGVHVYDEKSAQLAATKLADSGVSIVVITLGKAGVYYQTASQQGLIPALRVKAIDTTAAGDTFIGALASVLQPDFSNLTEALLFGNQASAITVQRLGAQDAIPFKDEITPD</sequence>
<keyword evidence="9 12" id="KW-0460">Magnesium</keyword>
<keyword evidence="11 12" id="KW-0119">Carbohydrate metabolism</keyword>
<name>A0A0R1W2Y0_9LACO</name>
<dbReference type="SUPFAM" id="SSF53613">
    <property type="entry name" value="Ribokinase-like"/>
    <property type="match status" value="1"/>
</dbReference>
<comment type="caution">
    <text evidence="14">The sequence shown here is derived from an EMBL/GenBank/DDBJ whole genome shotgun (WGS) entry which is preliminary data.</text>
</comment>
<dbReference type="InterPro" id="IPR011611">
    <property type="entry name" value="PfkB_dom"/>
</dbReference>
<feature type="binding site" evidence="12">
    <location>
        <begin position="233"/>
        <end position="238"/>
    </location>
    <ligand>
        <name>ATP</name>
        <dbReference type="ChEBI" id="CHEBI:30616"/>
    </ligand>
</feature>
<feature type="binding site" evidence="12">
    <location>
        <position position="265"/>
    </location>
    <ligand>
        <name>substrate</name>
    </ligand>
</feature>
<evidence type="ECO:0000256" key="8">
    <source>
        <dbReference type="ARBA" id="ARBA00022840"/>
    </source>
</evidence>
<comment type="pathway">
    <text evidence="12">Carbohydrate metabolism; D-ribose degradation; D-ribose 5-phosphate from beta-D-ribopyranose: step 2/2.</text>
</comment>
<dbReference type="Gene3D" id="3.40.1190.20">
    <property type="match status" value="1"/>
</dbReference>
<keyword evidence="5 12" id="KW-0479">Metal-binding</keyword>
<comment type="caution">
    <text evidence="12">Lacks conserved residue(s) required for the propagation of feature annotation.</text>
</comment>
<comment type="activity regulation">
    <text evidence="12">Activated by a monovalent cation that binds near, but not in, the active site. The most likely occupant of the site in vivo is potassium. Ion binding induces a conformational change that may alter substrate affinity.</text>
</comment>
<evidence type="ECO:0000313" key="14">
    <source>
        <dbReference type="EMBL" id="KRM12026.1"/>
    </source>
</evidence>
<feature type="binding site" evidence="12">
    <location>
        <position position="261"/>
    </location>
    <ligand>
        <name>K(+)</name>
        <dbReference type="ChEBI" id="CHEBI:29103"/>
    </ligand>
</feature>
<evidence type="ECO:0000256" key="3">
    <source>
        <dbReference type="ARBA" id="ARBA00016943"/>
    </source>
</evidence>
<dbReference type="InterPro" id="IPR002139">
    <property type="entry name" value="Ribo/fructo_kinase"/>
</dbReference>
<dbReference type="Proteomes" id="UP000051315">
    <property type="component" value="Unassembled WGS sequence"/>
</dbReference>
<proteinExistence type="inferred from homology"/>
<gene>
    <name evidence="12" type="primary">rbsK</name>
    <name evidence="14" type="ORF">FC15_GL000521</name>
</gene>
<dbReference type="GO" id="GO:0019303">
    <property type="term" value="P:D-ribose catabolic process"/>
    <property type="evidence" value="ECO:0007669"/>
    <property type="project" value="UniProtKB-UniRule"/>
</dbReference>
<reference evidence="14 15" key="1">
    <citation type="journal article" date="2015" name="Genome Announc.">
        <title>Expanding the biotechnology potential of lactobacilli through comparative genomics of 213 strains and associated genera.</title>
        <authorList>
            <person name="Sun Z."/>
            <person name="Harris H.M."/>
            <person name="McCann A."/>
            <person name="Guo C."/>
            <person name="Argimon S."/>
            <person name="Zhang W."/>
            <person name="Yang X."/>
            <person name="Jeffery I.B."/>
            <person name="Cooney J.C."/>
            <person name="Kagawa T.F."/>
            <person name="Liu W."/>
            <person name="Song Y."/>
            <person name="Salvetti E."/>
            <person name="Wrobel A."/>
            <person name="Rasinkangas P."/>
            <person name="Parkhill J."/>
            <person name="Rea M.C."/>
            <person name="O'Sullivan O."/>
            <person name="Ritari J."/>
            <person name="Douillard F.P."/>
            <person name="Paul Ross R."/>
            <person name="Yang R."/>
            <person name="Briner A.E."/>
            <person name="Felis G.E."/>
            <person name="de Vos W.M."/>
            <person name="Barrangou R."/>
            <person name="Klaenhammer T.R."/>
            <person name="Caufield P.W."/>
            <person name="Cui Y."/>
            <person name="Zhang H."/>
            <person name="O'Toole P.W."/>
        </authorList>
    </citation>
    <scope>NUCLEOTIDE SEQUENCE [LARGE SCALE GENOMIC DNA]</scope>
    <source>
        <strain evidence="14 15">DSM 17758</strain>
    </source>
</reference>
<dbReference type="GO" id="GO:0005524">
    <property type="term" value="F:ATP binding"/>
    <property type="evidence" value="ECO:0007669"/>
    <property type="project" value="UniProtKB-UniRule"/>
</dbReference>
<dbReference type="GO" id="GO:0004747">
    <property type="term" value="F:ribokinase activity"/>
    <property type="evidence" value="ECO:0007669"/>
    <property type="project" value="UniProtKB-UniRule"/>
</dbReference>
<dbReference type="GO" id="GO:0005829">
    <property type="term" value="C:cytosol"/>
    <property type="evidence" value="ECO:0007669"/>
    <property type="project" value="TreeGrafter"/>
</dbReference>
<evidence type="ECO:0000256" key="7">
    <source>
        <dbReference type="ARBA" id="ARBA00022777"/>
    </source>
</evidence>
<dbReference type="CDD" id="cd01174">
    <property type="entry name" value="ribokinase"/>
    <property type="match status" value="1"/>
</dbReference>
<keyword evidence="8 12" id="KW-0067">ATP-binding</keyword>
<dbReference type="GO" id="GO:0046872">
    <property type="term" value="F:metal ion binding"/>
    <property type="evidence" value="ECO:0007669"/>
    <property type="project" value="UniProtKB-KW"/>
</dbReference>
<dbReference type="EC" id="2.7.1.15" evidence="2 12"/>
<dbReference type="PANTHER" id="PTHR10584:SF166">
    <property type="entry name" value="RIBOKINASE"/>
    <property type="match status" value="1"/>
</dbReference>
<evidence type="ECO:0000256" key="11">
    <source>
        <dbReference type="ARBA" id="ARBA00023277"/>
    </source>
</evidence>
<comment type="subcellular location">
    <subcellularLocation>
        <location evidence="12">Cytoplasm</location>
    </subcellularLocation>
</comment>
<feature type="binding site" evidence="12">
    <location>
        <position position="152"/>
    </location>
    <ligand>
        <name>substrate</name>
    </ligand>
</feature>
<evidence type="ECO:0000256" key="9">
    <source>
        <dbReference type="ARBA" id="ARBA00022842"/>
    </source>
</evidence>
<keyword evidence="4 12" id="KW-0808">Transferase</keyword>
<comment type="subunit">
    <text evidence="12">Homodimer.</text>
</comment>
<dbReference type="InterPro" id="IPR011877">
    <property type="entry name" value="Ribokinase"/>
</dbReference>
<feature type="binding site" evidence="12">
    <location>
        <position position="197"/>
    </location>
    <ligand>
        <name>ATP</name>
        <dbReference type="ChEBI" id="CHEBI:30616"/>
    </ligand>
</feature>
<feature type="binding site" evidence="12">
    <location>
        <begin position="51"/>
        <end position="55"/>
    </location>
    <ligand>
        <name>substrate</name>
    </ligand>
</feature>
<organism evidence="14 15">
    <name type="scientific">Lapidilactobacillus concavus DSM 17758</name>
    <dbReference type="NCBI Taxonomy" id="1423735"/>
    <lineage>
        <taxon>Bacteria</taxon>
        <taxon>Bacillati</taxon>
        <taxon>Bacillota</taxon>
        <taxon>Bacilli</taxon>
        <taxon>Lactobacillales</taxon>
        <taxon>Lactobacillaceae</taxon>
        <taxon>Lapidilactobacillus</taxon>
    </lineage>
</organism>
<evidence type="ECO:0000256" key="1">
    <source>
        <dbReference type="ARBA" id="ARBA00005380"/>
    </source>
</evidence>
<evidence type="ECO:0000256" key="6">
    <source>
        <dbReference type="ARBA" id="ARBA00022741"/>
    </source>
</evidence>
<dbReference type="PANTHER" id="PTHR10584">
    <property type="entry name" value="SUGAR KINASE"/>
    <property type="match status" value="1"/>
</dbReference>
<dbReference type="PRINTS" id="PR00990">
    <property type="entry name" value="RIBOKINASE"/>
</dbReference>
<feature type="domain" description="Carbohydrate kinase PfkB" evidence="13">
    <location>
        <begin position="13"/>
        <end position="307"/>
    </location>
</feature>
<dbReference type="STRING" id="1423735.FC15_GL000521"/>
<evidence type="ECO:0000313" key="15">
    <source>
        <dbReference type="Proteomes" id="UP000051315"/>
    </source>
</evidence>
<feature type="binding site" evidence="12">
    <location>
        <position position="259"/>
    </location>
    <ligand>
        <name>K(+)</name>
        <dbReference type="ChEBI" id="CHEBI:29103"/>
    </ligand>
</feature>
<comment type="function">
    <text evidence="12">Catalyzes the phosphorylation of ribose at O-5 in a reaction requiring ATP and magnesium. The resulting D-ribose-5-phosphate can then be used either for sythesis of nucleotides, histidine, and tryptophan, or as a component of the pentose phosphate pathway.</text>
</comment>
<keyword evidence="12" id="KW-0963">Cytoplasm</keyword>
<feature type="active site" description="Proton acceptor" evidence="12">
    <location>
        <position position="265"/>
    </location>
</feature>
<dbReference type="Pfam" id="PF00294">
    <property type="entry name" value="PfkB"/>
    <property type="match status" value="1"/>
</dbReference>
<evidence type="ECO:0000259" key="13">
    <source>
        <dbReference type="Pfam" id="PF00294"/>
    </source>
</evidence>
<feature type="binding site" evidence="12">
    <location>
        <position position="296"/>
    </location>
    <ligand>
        <name>K(+)</name>
        <dbReference type="ChEBI" id="CHEBI:29103"/>
    </ligand>
</feature>
<protein>
    <recommendedName>
        <fullName evidence="3 12">Ribokinase</fullName>
        <shortName evidence="12">RK</shortName>
        <ecNumber evidence="2 12">2.7.1.15</ecNumber>
    </recommendedName>
</protein>
<dbReference type="PROSITE" id="PS00584">
    <property type="entry name" value="PFKB_KINASES_2"/>
    <property type="match status" value="1"/>
</dbReference>
<dbReference type="NCBIfam" id="TIGR02152">
    <property type="entry name" value="D_ribokin_bact"/>
    <property type="match status" value="1"/>
</dbReference>
<evidence type="ECO:0000256" key="12">
    <source>
        <dbReference type="HAMAP-Rule" id="MF_01987"/>
    </source>
</evidence>
<keyword evidence="6 12" id="KW-0547">Nucleotide-binding</keyword>
<comment type="cofactor">
    <cofactor evidence="12">
        <name>Mg(2+)</name>
        <dbReference type="ChEBI" id="CHEBI:18420"/>
    </cofactor>
    <text evidence="12">Requires a divalent cation, most likely magnesium in vivo, as an electrophilic catalyst to aid phosphoryl group transfer. It is the chelate of the metal and the nucleotide that is the actual substrate.</text>
</comment>
<keyword evidence="15" id="KW-1185">Reference proteome</keyword>
<accession>A0A0R1W2Y0</accession>
<feature type="binding site" evidence="12">
    <location>
        <position position="299"/>
    </location>
    <ligand>
        <name>K(+)</name>
        <dbReference type="ChEBI" id="CHEBI:29103"/>
    </ligand>
</feature>
<dbReference type="UniPathway" id="UPA00916">
    <property type="reaction ID" value="UER00889"/>
</dbReference>
<evidence type="ECO:0000256" key="10">
    <source>
        <dbReference type="ARBA" id="ARBA00022958"/>
    </source>
</evidence>
<dbReference type="PATRIC" id="fig|1423735.3.peg.544"/>
<feature type="binding site" evidence="12">
    <location>
        <begin position="23"/>
        <end position="25"/>
    </location>
    <ligand>
        <name>substrate</name>
    </ligand>
</feature>
<comment type="similarity">
    <text evidence="12">Belongs to the carbohydrate kinase PfkB family. Ribokinase subfamily.</text>
</comment>